<dbReference type="InParanoid" id="A0A2K3DW53"/>
<dbReference type="KEGG" id="cre:CHLRE_03g157350v5"/>
<dbReference type="ExpressionAtlas" id="A0A2K3DW53">
    <property type="expression patterns" value="baseline and differential"/>
</dbReference>
<dbReference type="RefSeq" id="XP_042925752.1">
    <property type="nucleotide sequence ID" value="XM_043060623.1"/>
</dbReference>
<evidence type="ECO:0000256" key="2">
    <source>
        <dbReference type="SAM" id="Phobius"/>
    </source>
</evidence>
<keyword evidence="2" id="KW-1133">Transmembrane helix</keyword>
<evidence type="ECO:0000313" key="3">
    <source>
        <dbReference type="EMBL" id="PNW84752.1"/>
    </source>
</evidence>
<dbReference type="Proteomes" id="UP000006906">
    <property type="component" value="Chromosome 3"/>
</dbReference>
<name>A0A2K3DW53_CHLRE</name>
<evidence type="ECO:0000256" key="1">
    <source>
        <dbReference type="SAM" id="MobiDB-lite"/>
    </source>
</evidence>
<feature type="transmembrane region" description="Helical" evidence="2">
    <location>
        <begin position="372"/>
        <end position="395"/>
    </location>
</feature>
<dbReference type="AlphaFoldDB" id="A0A2K3DW53"/>
<sequence>MRALEPLHLSSELEAFYNDQASSGTGQRRGPNTSWHLLYIFLVTAGWHASTHAAGLGAAHVWLGTVAYVCVLLGHEALTSGVAHGQQRKQREWVVALLRVSLSVLYPTCAPGLARTLGLGSGFLAGTAFVRWPGRGLLRGQLQRLVEWGQHTIRGAHGGGGGSGSGWALLWHLLISSGAVHQSLLALALPLSFKTHLAVTLISSVVMNLLCNDAACAALGSSPQLRQHVAVAARQLSVVHGIIAAPGPFGGGILLPAMSAVAPVPGAAEPAATAATLLAAAGLSSGNSSIGVWASEAGVAAAADAAASGAAGARASAGRPAALDLVAWNDWGLPAPLLPSAPAVAAQVAASGAAVTTGLGEEAATEFVWPGCWAVVSFVQVFLAVGVTSTVVYFVEWARRQAFVDRIRELQQSARVRAAQTPSASEAGPSSSRTGAPTAQGQVESGGDAAVGDEELEGLLPRLVLPPPPDHDLLQYVAKAVLLGLLGLVWWDALLILKAATLQLA</sequence>
<reference evidence="3 4" key="1">
    <citation type="journal article" date="2007" name="Science">
        <title>The Chlamydomonas genome reveals the evolution of key animal and plant functions.</title>
        <authorList>
            <person name="Merchant S.S."/>
            <person name="Prochnik S.E."/>
            <person name="Vallon O."/>
            <person name="Harris E.H."/>
            <person name="Karpowicz S.J."/>
            <person name="Witman G.B."/>
            <person name="Terry A."/>
            <person name="Salamov A."/>
            <person name="Fritz-Laylin L.K."/>
            <person name="Marechal-Drouard L."/>
            <person name="Marshall W.F."/>
            <person name="Qu L.H."/>
            <person name="Nelson D.R."/>
            <person name="Sanderfoot A.A."/>
            <person name="Spalding M.H."/>
            <person name="Kapitonov V.V."/>
            <person name="Ren Q."/>
            <person name="Ferris P."/>
            <person name="Lindquist E."/>
            <person name="Shapiro H."/>
            <person name="Lucas S.M."/>
            <person name="Grimwood J."/>
            <person name="Schmutz J."/>
            <person name="Cardol P."/>
            <person name="Cerutti H."/>
            <person name="Chanfreau G."/>
            <person name="Chen C.L."/>
            <person name="Cognat V."/>
            <person name="Croft M.T."/>
            <person name="Dent R."/>
            <person name="Dutcher S."/>
            <person name="Fernandez E."/>
            <person name="Fukuzawa H."/>
            <person name="Gonzalez-Ballester D."/>
            <person name="Gonzalez-Halphen D."/>
            <person name="Hallmann A."/>
            <person name="Hanikenne M."/>
            <person name="Hippler M."/>
            <person name="Inwood W."/>
            <person name="Jabbari K."/>
            <person name="Kalanon M."/>
            <person name="Kuras R."/>
            <person name="Lefebvre P.A."/>
            <person name="Lemaire S.D."/>
            <person name="Lobanov A.V."/>
            <person name="Lohr M."/>
            <person name="Manuell A."/>
            <person name="Meier I."/>
            <person name="Mets L."/>
            <person name="Mittag M."/>
            <person name="Mittelmeier T."/>
            <person name="Moroney J.V."/>
            <person name="Moseley J."/>
            <person name="Napoli C."/>
            <person name="Nedelcu A.M."/>
            <person name="Niyogi K."/>
            <person name="Novoselov S.V."/>
            <person name="Paulsen I.T."/>
            <person name="Pazour G."/>
            <person name="Purton S."/>
            <person name="Ral J.P."/>
            <person name="Riano-Pachon D.M."/>
            <person name="Riekhof W."/>
            <person name="Rymarquis L."/>
            <person name="Schroda M."/>
            <person name="Stern D."/>
            <person name="Umen J."/>
            <person name="Willows R."/>
            <person name="Wilson N."/>
            <person name="Zimmer S.L."/>
            <person name="Allmer J."/>
            <person name="Balk J."/>
            <person name="Bisova K."/>
            <person name="Chen C.J."/>
            <person name="Elias M."/>
            <person name="Gendler K."/>
            <person name="Hauser C."/>
            <person name="Lamb M.R."/>
            <person name="Ledford H."/>
            <person name="Long J.C."/>
            <person name="Minagawa J."/>
            <person name="Page M.D."/>
            <person name="Pan J."/>
            <person name="Pootakham W."/>
            <person name="Roje S."/>
            <person name="Rose A."/>
            <person name="Stahlberg E."/>
            <person name="Terauchi A.M."/>
            <person name="Yang P."/>
            <person name="Ball S."/>
            <person name="Bowler C."/>
            <person name="Dieckmann C.L."/>
            <person name="Gladyshev V.N."/>
            <person name="Green P."/>
            <person name="Jorgensen R."/>
            <person name="Mayfield S."/>
            <person name="Mueller-Roeber B."/>
            <person name="Rajamani S."/>
            <person name="Sayre R.T."/>
            <person name="Brokstein P."/>
            <person name="Dubchak I."/>
            <person name="Goodstein D."/>
            <person name="Hornick L."/>
            <person name="Huang Y.W."/>
            <person name="Jhaveri J."/>
            <person name="Luo Y."/>
            <person name="Martinez D."/>
            <person name="Ngau W.C."/>
            <person name="Otillar B."/>
            <person name="Poliakov A."/>
            <person name="Porter A."/>
            <person name="Szajkowski L."/>
            <person name="Werner G."/>
            <person name="Zhou K."/>
            <person name="Grigoriev I.V."/>
            <person name="Rokhsar D.S."/>
            <person name="Grossman A.R."/>
        </authorList>
    </citation>
    <scope>NUCLEOTIDE SEQUENCE [LARGE SCALE GENOMIC DNA]</scope>
    <source>
        <strain evidence="4">CC-503</strain>
    </source>
</reference>
<keyword evidence="4" id="KW-1185">Reference proteome</keyword>
<feature type="transmembrane region" description="Helical" evidence="2">
    <location>
        <begin position="476"/>
        <end position="497"/>
    </location>
</feature>
<dbReference type="Gramene" id="PNW84752">
    <property type="protein sequence ID" value="PNW84752"/>
    <property type="gene ID" value="CHLRE_03g157350v5"/>
</dbReference>
<keyword evidence="2" id="KW-0472">Membrane</keyword>
<gene>
    <name evidence="3" type="ORF">CHLRE_03g157350v5</name>
</gene>
<dbReference type="OrthoDB" id="10599392at2759"/>
<dbReference type="EMBL" id="CM008964">
    <property type="protein sequence ID" value="PNW84752.1"/>
    <property type="molecule type" value="Genomic_DNA"/>
</dbReference>
<evidence type="ECO:0000313" key="4">
    <source>
        <dbReference type="Proteomes" id="UP000006906"/>
    </source>
</evidence>
<feature type="compositionally biased region" description="Polar residues" evidence="1">
    <location>
        <begin position="415"/>
        <end position="443"/>
    </location>
</feature>
<organism evidence="3 4">
    <name type="scientific">Chlamydomonas reinhardtii</name>
    <name type="common">Chlamydomonas smithii</name>
    <dbReference type="NCBI Taxonomy" id="3055"/>
    <lineage>
        <taxon>Eukaryota</taxon>
        <taxon>Viridiplantae</taxon>
        <taxon>Chlorophyta</taxon>
        <taxon>core chlorophytes</taxon>
        <taxon>Chlorophyceae</taxon>
        <taxon>CS clade</taxon>
        <taxon>Chlamydomonadales</taxon>
        <taxon>Chlamydomonadaceae</taxon>
        <taxon>Chlamydomonas</taxon>
    </lineage>
</organism>
<proteinExistence type="predicted"/>
<accession>A0A2K3DW53</accession>
<keyword evidence="2" id="KW-0812">Transmembrane</keyword>
<feature type="region of interest" description="Disordered" evidence="1">
    <location>
        <begin position="415"/>
        <end position="447"/>
    </location>
</feature>
<dbReference type="GeneID" id="66052749"/>
<protein>
    <submittedName>
        <fullName evidence="3">Uncharacterized protein</fullName>
    </submittedName>
</protein>